<proteinExistence type="predicted"/>
<protein>
    <submittedName>
        <fullName evidence="2">Uncharacterized protein</fullName>
    </submittedName>
</protein>
<dbReference type="RefSeq" id="WP_121854878.1">
    <property type="nucleotide sequence ID" value="NZ_CP037952.1"/>
</dbReference>
<evidence type="ECO:0000256" key="1">
    <source>
        <dbReference type="SAM" id="SignalP"/>
    </source>
</evidence>
<dbReference type="Proteomes" id="UP000273022">
    <property type="component" value="Unassembled WGS sequence"/>
</dbReference>
<keyword evidence="1" id="KW-0732">Signal</keyword>
<evidence type="ECO:0000313" key="3">
    <source>
        <dbReference type="Proteomes" id="UP000273022"/>
    </source>
</evidence>
<organism evidence="2 3">
    <name type="scientific">Parashewanella spongiae</name>
    <dbReference type="NCBI Taxonomy" id="342950"/>
    <lineage>
        <taxon>Bacteria</taxon>
        <taxon>Pseudomonadati</taxon>
        <taxon>Pseudomonadota</taxon>
        <taxon>Gammaproteobacteria</taxon>
        <taxon>Alteromonadales</taxon>
        <taxon>Shewanellaceae</taxon>
        <taxon>Parashewanella</taxon>
    </lineage>
</organism>
<evidence type="ECO:0000313" key="2">
    <source>
        <dbReference type="EMBL" id="RJY06783.1"/>
    </source>
</evidence>
<reference evidence="2 3" key="1">
    <citation type="submission" date="2018-09" db="EMBL/GenBank/DDBJ databases">
        <title>Phylogeny of the Shewanellaceae, and recommendation for two new genera, Pseudoshewanella and Parashewanella.</title>
        <authorList>
            <person name="Wang G."/>
        </authorList>
    </citation>
    <scope>NUCLEOTIDE SEQUENCE [LARGE SCALE GENOMIC DNA]</scope>
    <source>
        <strain evidence="2 3">KCTC 22492</strain>
    </source>
</reference>
<comment type="caution">
    <text evidence="2">The sequence shown here is derived from an EMBL/GenBank/DDBJ whole genome shotgun (WGS) entry which is preliminary data.</text>
</comment>
<feature type="chain" id="PRO_5017422512" evidence="1">
    <location>
        <begin position="25"/>
        <end position="217"/>
    </location>
</feature>
<feature type="signal peptide" evidence="1">
    <location>
        <begin position="1"/>
        <end position="24"/>
    </location>
</feature>
<dbReference type="EMBL" id="QYYH01000152">
    <property type="protein sequence ID" value="RJY06783.1"/>
    <property type="molecule type" value="Genomic_DNA"/>
</dbReference>
<accession>A0A3A6TGY5</accession>
<sequence>MKSIFNLKSLLLLFFTIATPFAYAANPCLGDPGTPLKKGSGTVDDPYQLVLGYDLCDITLVKSESADDHNFSYADDTIYYQYNFENIPYKKDGKVYENGFVVSLAMNELSSVTINPVKSSPIAACAMAYDEGAAKSANYQYNYYDGGCAFRKQENSARTFSGNIKFSISIKDDQEIKRVVDENGNLKYGPHGGRLGSGVIGINWVKPPVYSPFSLEH</sequence>
<keyword evidence="3" id="KW-1185">Reference proteome</keyword>
<name>A0A3A6TGY5_9GAMM</name>
<gene>
    <name evidence="2" type="ORF">D5R81_17340</name>
</gene>
<dbReference type="AlphaFoldDB" id="A0A3A6TGY5"/>
<dbReference type="OrthoDB" id="6402193at2"/>